<organism evidence="3 4">
    <name type="scientific">Roseburia zhanii</name>
    <dbReference type="NCBI Taxonomy" id="2763064"/>
    <lineage>
        <taxon>Bacteria</taxon>
        <taxon>Bacillati</taxon>
        <taxon>Bacillota</taxon>
        <taxon>Clostridia</taxon>
        <taxon>Lachnospirales</taxon>
        <taxon>Lachnospiraceae</taxon>
        <taxon>Roseburia</taxon>
    </lineage>
</organism>
<comment type="caution">
    <text evidence="3">The sequence shown here is derived from an EMBL/GenBank/DDBJ whole genome shotgun (WGS) entry which is preliminary data.</text>
</comment>
<dbReference type="GO" id="GO:0004175">
    <property type="term" value="F:endopeptidase activity"/>
    <property type="evidence" value="ECO:0007669"/>
    <property type="project" value="UniProtKB-ARBA"/>
</dbReference>
<keyword evidence="1" id="KW-0472">Membrane</keyword>
<proteinExistence type="predicted"/>
<keyword evidence="3" id="KW-0645">Protease</keyword>
<name>A0A923LRL8_9FIRM</name>
<keyword evidence="3" id="KW-0378">Hydrolase</keyword>
<feature type="transmembrane region" description="Helical" evidence="1">
    <location>
        <begin position="42"/>
        <end position="60"/>
    </location>
</feature>
<evidence type="ECO:0000256" key="1">
    <source>
        <dbReference type="SAM" id="Phobius"/>
    </source>
</evidence>
<feature type="transmembrane region" description="Helical" evidence="1">
    <location>
        <begin position="238"/>
        <end position="257"/>
    </location>
</feature>
<keyword evidence="3" id="KW-0482">Metalloprotease</keyword>
<feature type="transmembrane region" description="Helical" evidence="1">
    <location>
        <begin position="130"/>
        <end position="148"/>
    </location>
</feature>
<dbReference type="Pfam" id="PF02517">
    <property type="entry name" value="Rce1-like"/>
    <property type="match status" value="1"/>
</dbReference>
<dbReference type="EMBL" id="JACOPH010000008">
    <property type="protein sequence ID" value="MBC5714616.1"/>
    <property type="molecule type" value="Genomic_DNA"/>
</dbReference>
<protein>
    <submittedName>
        <fullName evidence="3">CPBP family intramembrane metalloprotease</fullName>
    </submittedName>
</protein>
<keyword evidence="1" id="KW-1133">Transmembrane helix</keyword>
<gene>
    <name evidence="3" type="ORF">H8S17_10405</name>
</gene>
<evidence type="ECO:0000313" key="3">
    <source>
        <dbReference type="EMBL" id="MBC5714616.1"/>
    </source>
</evidence>
<dbReference type="PANTHER" id="PTHR36435:SF1">
    <property type="entry name" value="CAAX AMINO TERMINAL PROTEASE FAMILY PROTEIN"/>
    <property type="match status" value="1"/>
</dbReference>
<keyword evidence="1" id="KW-0812">Transmembrane</keyword>
<accession>A0A923LRL8</accession>
<dbReference type="AlphaFoldDB" id="A0A923LRL8"/>
<dbReference type="GO" id="GO:0008237">
    <property type="term" value="F:metallopeptidase activity"/>
    <property type="evidence" value="ECO:0007669"/>
    <property type="project" value="UniProtKB-KW"/>
</dbReference>
<feature type="domain" description="CAAX prenyl protease 2/Lysostaphin resistance protein A-like" evidence="2">
    <location>
        <begin position="135"/>
        <end position="220"/>
    </location>
</feature>
<dbReference type="RefSeq" id="WP_186867260.1">
    <property type="nucleotide sequence ID" value="NZ_JACOPH010000008.1"/>
</dbReference>
<feature type="transmembrane region" description="Helical" evidence="1">
    <location>
        <begin position="169"/>
        <end position="202"/>
    </location>
</feature>
<dbReference type="Proteomes" id="UP000606720">
    <property type="component" value="Unassembled WGS sequence"/>
</dbReference>
<dbReference type="InterPro" id="IPR003675">
    <property type="entry name" value="Rce1/LyrA-like_dom"/>
</dbReference>
<reference evidence="3" key="1">
    <citation type="submission" date="2020-08" db="EMBL/GenBank/DDBJ databases">
        <title>Genome public.</title>
        <authorList>
            <person name="Liu C."/>
            <person name="Sun Q."/>
        </authorList>
    </citation>
    <scope>NUCLEOTIDE SEQUENCE</scope>
    <source>
        <strain evidence="3">BX1005</strain>
    </source>
</reference>
<feature type="transmembrane region" description="Helical" evidence="1">
    <location>
        <begin position="92"/>
        <end position="110"/>
    </location>
</feature>
<dbReference type="InterPro" id="IPR052710">
    <property type="entry name" value="CAAX_protease"/>
</dbReference>
<keyword evidence="4" id="KW-1185">Reference proteome</keyword>
<sequence length="265" mass="29686">MKLSKSMRIWNVIYPVAIYFVVTAVTLFMLDFILPADLNSKLLRQLITSFVSIPFLYSFYYPDQMMRGTVEGNLPFWKQCKMLCAGIRIKQVVWMFVIGGCFAVAWNNLLGMVKLAEHSASYQQVEQTFYTGRLPLEILALCIVIPFVEELLYRGIVYGRIKDSFGVKAAVIGSAVIFGAVHMNLVQFVYAAVFGLLLAWFVERSGNIAGAVAAHMAANLTSVLRAETNVFAGMDNHMVIWIVVTVLMLFITGIGVWKVNTINVK</sequence>
<evidence type="ECO:0000313" key="4">
    <source>
        <dbReference type="Proteomes" id="UP000606720"/>
    </source>
</evidence>
<evidence type="ECO:0000259" key="2">
    <source>
        <dbReference type="Pfam" id="PF02517"/>
    </source>
</evidence>
<feature type="transmembrane region" description="Helical" evidence="1">
    <location>
        <begin position="12"/>
        <end position="30"/>
    </location>
</feature>
<dbReference type="GO" id="GO:0080120">
    <property type="term" value="P:CAAX-box protein maturation"/>
    <property type="evidence" value="ECO:0007669"/>
    <property type="project" value="UniProtKB-ARBA"/>
</dbReference>
<dbReference type="PANTHER" id="PTHR36435">
    <property type="entry name" value="SLR1288 PROTEIN"/>
    <property type="match status" value="1"/>
</dbReference>